<gene>
    <name evidence="2" type="ORF">C486_17285</name>
</gene>
<evidence type="ECO:0000256" key="1">
    <source>
        <dbReference type="SAM" id="Phobius"/>
    </source>
</evidence>
<organism evidence="2 3">
    <name type="scientific">Natrinema gari JCM 14663</name>
    <dbReference type="NCBI Taxonomy" id="1230459"/>
    <lineage>
        <taxon>Archaea</taxon>
        <taxon>Methanobacteriati</taxon>
        <taxon>Methanobacteriota</taxon>
        <taxon>Stenosarchaea group</taxon>
        <taxon>Halobacteria</taxon>
        <taxon>Halobacteriales</taxon>
        <taxon>Natrialbaceae</taxon>
        <taxon>Natrinema</taxon>
    </lineage>
</organism>
<name>L9YSM6_9EURY</name>
<feature type="transmembrane region" description="Helical" evidence="1">
    <location>
        <begin position="6"/>
        <end position="27"/>
    </location>
</feature>
<accession>L9YSM6</accession>
<evidence type="ECO:0000313" key="3">
    <source>
        <dbReference type="Proteomes" id="UP000011592"/>
    </source>
</evidence>
<evidence type="ECO:0000313" key="2">
    <source>
        <dbReference type="EMBL" id="ELY77220.1"/>
    </source>
</evidence>
<dbReference type="Proteomes" id="UP000011592">
    <property type="component" value="Unassembled WGS sequence"/>
</dbReference>
<feature type="transmembrane region" description="Helical" evidence="1">
    <location>
        <begin position="34"/>
        <end position="55"/>
    </location>
</feature>
<comment type="caution">
    <text evidence="2">The sequence shown here is derived from an EMBL/GenBank/DDBJ whole genome shotgun (WGS) entry which is preliminary data.</text>
</comment>
<keyword evidence="3" id="KW-1185">Reference proteome</keyword>
<keyword evidence="1" id="KW-0472">Membrane</keyword>
<dbReference type="EMBL" id="AOIJ01000063">
    <property type="protein sequence ID" value="ELY77220.1"/>
    <property type="molecule type" value="Genomic_DNA"/>
</dbReference>
<dbReference type="AlphaFoldDB" id="L9YSM6"/>
<protein>
    <submittedName>
        <fullName evidence="2">Uncharacterized protein</fullName>
    </submittedName>
</protein>
<sequence>MEIHDLVSTHLPMAVVASVVIALFNIYTGEITTITHLVIDFLLHILAIFVGFVVFDTIWHKLFTENGA</sequence>
<reference evidence="2 3" key="1">
    <citation type="journal article" date="2014" name="PLoS Genet.">
        <title>Phylogenetically driven sequencing of extremely halophilic archaea reveals strategies for static and dynamic osmo-response.</title>
        <authorList>
            <person name="Becker E.A."/>
            <person name="Seitzer P.M."/>
            <person name="Tritt A."/>
            <person name="Larsen D."/>
            <person name="Krusor M."/>
            <person name="Yao A.I."/>
            <person name="Wu D."/>
            <person name="Madern D."/>
            <person name="Eisen J.A."/>
            <person name="Darling A.E."/>
            <person name="Facciotti M.T."/>
        </authorList>
    </citation>
    <scope>NUCLEOTIDE SEQUENCE [LARGE SCALE GENOMIC DNA]</scope>
    <source>
        <strain evidence="2 3">JCM 14663</strain>
    </source>
</reference>
<keyword evidence="1" id="KW-0812">Transmembrane</keyword>
<proteinExistence type="predicted"/>
<keyword evidence="1" id="KW-1133">Transmembrane helix</keyword>